<feature type="region of interest" description="Disordered" evidence="1">
    <location>
        <begin position="701"/>
        <end position="740"/>
    </location>
</feature>
<dbReference type="HOGENOM" id="CLU_278374_0_0_1"/>
<dbReference type="GeneID" id="25328101"/>
<dbReference type="RefSeq" id="XP_013314364.1">
    <property type="nucleotide sequence ID" value="XM_013458910.1"/>
</dbReference>
<feature type="region of interest" description="Disordered" evidence="1">
    <location>
        <begin position="247"/>
        <end position="270"/>
    </location>
</feature>
<feature type="region of interest" description="Disordered" evidence="1">
    <location>
        <begin position="875"/>
        <end position="897"/>
    </location>
</feature>
<accession>A0A0D2EGJ7</accession>
<evidence type="ECO:0000313" key="2">
    <source>
        <dbReference type="EMBL" id="KIW53780.1"/>
    </source>
</evidence>
<gene>
    <name evidence="2" type="ORF">PV05_06193</name>
</gene>
<feature type="region of interest" description="Disordered" evidence="1">
    <location>
        <begin position="647"/>
        <end position="671"/>
    </location>
</feature>
<feature type="region of interest" description="Disordered" evidence="1">
    <location>
        <begin position="592"/>
        <end position="619"/>
    </location>
</feature>
<feature type="compositionally biased region" description="Basic and acidic residues" evidence="1">
    <location>
        <begin position="1052"/>
        <end position="1071"/>
    </location>
</feature>
<dbReference type="EMBL" id="KN847320">
    <property type="protein sequence ID" value="KIW53780.1"/>
    <property type="molecule type" value="Genomic_DNA"/>
</dbReference>
<organism evidence="2 3">
    <name type="scientific">Exophiala xenobiotica</name>
    <dbReference type="NCBI Taxonomy" id="348802"/>
    <lineage>
        <taxon>Eukaryota</taxon>
        <taxon>Fungi</taxon>
        <taxon>Dikarya</taxon>
        <taxon>Ascomycota</taxon>
        <taxon>Pezizomycotina</taxon>
        <taxon>Eurotiomycetes</taxon>
        <taxon>Chaetothyriomycetidae</taxon>
        <taxon>Chaetothyriales</taxon>
        <taxon>Herpotrichiellaceae</taxon>
        <taxon>Exophiala</taxon>
    </lineage>
</organism>
<feature type="region of interest" description="Disordered" evidence="1">
    <location>
        <begin position="397"/>
        <end position="443"/>
    </location>
</feature>
<name>A0A0D2EGJ7_9EURO</name>
<feature type="region of interest" description="Disordered" evidence="1">
    <location>
        <begin position="363"/>
        <end position="384"/>
    </location>
</feature>
<proteinExistence type="predicted"/>
<feature type="region of interest" description="Disordered" evidence="1">
    <location>
        <begin position="1008"/>
        <end position="1080"/>
    </location>
</feature>
<feature type="compositionally biased region" description="Low complexity" evidence="1">
    <location>
        <begin position="371"/>
        <end position="384"/>
    </location>
</feature>
<reference evidence="2 3" key="1">
    <citation type="submission" date="2015-01" db="EMBL/GenBank/DDBJ databases">
        <title>The Genome Sequence of Exophiala xenobiotica CBS118157.</title>
        <authorList>
            <consortium name="The Broad Institute Genomics Platform"/>
            <person name="Cuomo C."/>
            <person name="de Hoog S."/>
            <person name="Gorbushina A."/>
            <person name="Stielow B."/>
            <person name="Teixiera M."/>
            <person name="Abouelleil A."/>
            <person name="Chapman S.B."/>
            <person name="Priest M."/>
            <person name="Young S.K."/>
            <person name="Wortman J."/>
            <person name="Nusbaum C."/>
            <person name="Birren B."/>
        </authorList>
    </citation>
    <scope>NUCLEOTIDE SEQUENCE [LARGE SCALE GENOMIC DNA]</scope>
    <source>
        <strain evidence="2 3">CBS 118157</strain>
    </source>
</reference>
<dbReference type="AlphaFoldDB" id="A0A0D2EGJ7"/>
<feature type="compositionally biased region" description="Basic residues" evidence="1">
    <location>
        <begin position="1038"/>
        <end position="1048"/>
    </location>
</feature>
<feature type="region of interest" description="Disordered" evidence="1">
    <location>
        <begin position="466"/>
        <end position="487"/>
    </location>
</feature>
<sequence length="1136" mass="123742">MVQFPYLCGPSSFQARSEDSSGHIHTRTQCVSEPRQCFQGFTNRRRPFPTQSDHFSDQATSWASYRPHEPFISLQDGYLAHQSPSAYQVHYPQRPLPSGTRQHTLNPLAPDFIPSQREQFSTTSALNSSSAVRRWLPEQADRMHAQPFSNFASFATLTAHVPVAHEIGSDKPMPGRGRPWPFIFTAQEDFDAEAHYYAVNRSNFQLVSEVVFRWPRDSDQGASQPEYPVAPVPAPIKVSEAFGLADSHSVRHPPQAPEADAATRSPENISSVDVQTLPSCETVQGLRIVQVPSVRSLVFTVQDESYAEIQFNAAATMAAMDLRGTDGFAERPAIDSARLAWLSIAGTGYLEANDINRRLPLSFPPLRDRTSSSTDSSTSTSATVNSYSTAATSIYNLEGPNEESGQHEDAALDTDCPPCSDAAEQAEDHVPSSPSEGSRSEDSHAITHEALEQRLDNLHILGLPSANITLRPPRTRDRQLSPTSEQRMRHEIQQARLRLDAFEAGAEAASSLTADTRGLEAIREEDELAGSEGVRGPAEVLDTENNAKAGPVVIGGLERIEEETVYQATENAQALALEELDEFQDAAGADEAEPLEEHPPVTEVTEITEHPISQRDAEGYDSGIEIELGTASGEPGVAEAIEPQLALPSPAPTNLSIATTMLPPPSPATLVDEPLRHVHDRQARPSEQAMPIIPPRVSSVLRPTSQIPPRVHPLDLEGLQTPRDSRRSANPQERPLIWAPRPSGPFPFPLLNLAPLPPHLTAASPVGGIAELPPRAPGHTETRTVPIPRLTLCEDESGYPIHPRGLVRSPDILAQNGQTFEEAAEEYMTSQNPPPQQHCQTRLAQGVRFAQQARRVPSNGDISNVAIVGSHVNRQHSAPTEHSITDRLPTAHAPGPRSCLRSNRRVFAGAHINGHPPVDIASALAAATSIQNPKDPHIERPISRRVRFTIPSSPTVAAMTASTVSPSSSMETLRRCLAERDVLARGDPQSQRQESLVARLDCTTHDDETIQPVPELPTFTSLRPRHDLGLSGLSGLQKKTKKKKKLLTKGRATKDESRNGDRDGDRNEYEHSMQPLLPTGTAALQSVSVISTAGLDSLMEKAKGLLKKSADKVRGLFGRRNELKGPDLLDGLAFGT</sequence>
<keyword evidence="3" id="KW-1185">Reference proteome</keyword>
<evidence type="ECO:0000313" key="3">
    <source>
        <dbReference type="Proteomes" id="UP000054342"/>
    </source>
</evidence>
<feature type="compositionally biased region" description="Basic and acidic residues" evidence="1">
    <location>
        <begin position="607"/>
        <end position="618"/>
    </location>
</feature>
<protein>
    <submittedName>
        <fullName evidence="2">Uncharacterized protein</fullName>
    </submittedName>
</protein>
<dbReference type="Proteomes" id="UP000054342">
    <property type="component" value="Unassembled WGS sequence"/>
</dbReference>
<evidence type="ECO:0000256" key="1">
    <source>
        <dbReference type="SAM" id="MobiDB-lite"/>
    </source>
</evidence>